<proteinExistence type="inferred from homology"/>
<comment type="similarity">
    <text evidence="1">Belongs to the Gfa family.</text>
</comment>
<feature type="domain" description="CENP-V/GFA" evidence="5">
    <location>
        <begin position="15"/>
        <end position="140"/>
    </location>
</feature>
<sequence length="175" mass="19793">MAGVRGLDMMIRRIFTGGCQCGQVRYRAEGTLDDPHICHCRMCQKAAGNYFLPLANIAREDFSVTRGQPSWFRSSDLVRRGFCRNCGTPLFYDMPDAGFLNIALGSLDDPDDVQPIYQSGVESRMMWFAHLQKLPERDTDDGSVEAAARHLRVLGSSRQHPDFDTVHWPPEEDLL</sequence>
<dbReference type="SUPFAM" id="SSF51316">
    <property type="entry name" value="Mss4-like"/>
    <property type="match status" value="1"/>
</dbReference>
<dbReference type="PANTHER" id="PTHR33337:SF40">
    <property type="entry name" value="CENP-V_GFA DOMAIN-CONTAINING PROTEIN-RELATED"/>
    <property type="match status" value="1"/>
</dbReference>
<accession>A0A4R2BXU7</accession>
<reference evidence="6 7" key="1">
    <citation type="submission" date="2019-03" db="EMBL/GenBank/DDBJ databases">
        <title>Genomic Encyclopedia of Type Strains, Phase IV (KMG-V): Genome sequencing to study the core and pangenomes of soil and plant-associated prokaryotes.</title>
        <authorList>
            <person name="Whitman W."/>
        </authorList>
    </citation>
    <scope>NUCLEOTIDE SEQUENCE [LARGE SCALE GENOMIC DNA]</scope>
    <source>
        <strain evidence="6 7">23C40</strain>
    </source>
</reference>
<organism evidence="6 7">
    <name type="scientific">Sinorhizobium americanum</name>
    <dbReference type="NCBI Taxonomy" id="194963"/>
    <lineage>
        <taxon>Bacteria</taxon>
        <taxon>Pseudomonadati</taxon>
        <taxon>Pseudomonadota</taxon>
        <taxon>Alphaproteobacteria</taxon>
        <taxon>Hyphomicrobiales</taxon>
        <taxon>Rhizobiaceae</taxon>
        <taxon>Sinorhizobium/Ensifer group</taxon>
        <taxon>Sinorhizobium</taxon>
    </lineage>
</organism>
<keyword evidence="4" id="KW-0456">Lyase</keyword>
<dbReference type="InterPro" id="IPR011057">
    <property type="entry name" value="Mss4-like_sf"/>
</dbReference>
<dbReference type="EMBL" id="SLVU01000007">
    <property type="protein sequence ID" value="TCN30884.1"/>
    <property type="molecule type" value="Genomic_DNA"/>
</dbReference>
<evidence type="ECO:0000256" key="3">
    <source>
        <dbReference type="ARBA" id="ARBA00022833"/>
    </source>
</evidence>
<dbReference type="Proteomes" id="UP000295043">
    <property type="component" value="Unassembled WGS sequence"/>
</dbReference>
<evidence type="ECO:0000256" key="4">
    <source>
        <dbReference type="ARBA" id="ARBA00023239"/>
    </source>
</evidence>
<keyword evidence="3" id="KW-0862">Zinc</keyword>
<evidence type="ECO:0000313" key="7">
    <source>
        <dbReference type="Proteomes" id="UP000295043"/>
    </source>
</evidence>
<keyword evidence="2" id="KW-0479">Metal-binding</keyword>
<dbReference type="GO" id="GO:0016846">
    <property type="term" value="F:carbon-sulfur lyase activity"/>
    <property type="evidence" value="ECO:0007669"/>
    <property type="project" value="InterPro"/>
</dbReference>
<dbReference type="PANTHER" id="PTHR33337">
    <property type="entry name" value="GFA DOMAIN-CONTAINING PROTEIN"/>
    <property type="match status" value="1"/>
</dbReference>
<comment type="caution">
    <text evidence="6">The sequence shown here is derived from an EMBL/GenBank/DDBJ whole genome shotgun (WGS) entry which is preliminary data.</text>
</comment>
<dbReference type="AlphaFoldDB" id="A0A4R2BXU7"/>
<evidence type="ECO:0000256" key="2">
    <source>
        <dbReference type="ARBA" id="ARBA00022723"/>
    </source>
</evidence>
<gene>
    <name evidence="6" type="ORF">EV184_107183</name>
</gene>
<dbReference type="Pfam" id="PF04828">
    <property type="entry name" value="GFA"/>
    <property type="match status" value="1"/>
</dbReference>
<name>A0A4R2BXU7_9HYPH</name>
<evidence type="ECO:0000313" key="6">
    <source>
        <dbReference type="EMBL" id="TCN30884.1"/>
    </source>
</evidence>
<evidence type="ECO:0000256" key="1">
    <source>
        <dbReference type="ARBA" id="ARBA00005495"/>
    </source>
</evidence>
<dbReference type="GO" id="GO:0046872">
    <property type="term" value="F:metal ion binding"/>
    <property type="evidence" value="ECO:0007669"/>
    <property type="project" value="UniProtKB-KW"/>
</dbReference>
<protein>
    <recommendedName>
        <fullName evidence="5">CENP-V/GFA domain-containing protein</fullName>
    </recommendedName>
</protein>
<dbReference type="InterPro" id="IPR006913">
    <property type="entry name" value="CENP-V/GFA"/>
</dbReference>
<evidence type="ECO:0000259" key="5">
    <source>
        <dbReference type="PROSITE" id="PS51891"/>
    </source>
</evidence>
<dbReference type="PROSITE" id="PS51891">
    <property type="entry name" value="CENP_V_GFA"/>
    <property type="match status" value="1"/>
</dbReference>
<dbReference type="Gene3D" id="3.90.1590.10">
    <property type="entry name" value="glutathione-dependent formaldehyde- activating enzyme (gfa)"/>
    <property type="match status" value="1"/>
</dbReference>